<evidence type="ECO:0000256" key="1">
    <source>
        <dbReference type="SAM" id="MobiDB-lite"/>
    </source>
</evidence>
<proteinExistence type="predicted"/>
<accession>A0ABW2K8W7</accession>
<evidence type="ECO:0000313" key="3">
    <source>
        <dbReference type="Proteomes" id="UP001596494"/>
    </source>
</evidence>
<gene>
    <name evidence="2" type="ORF">ACFQMN_17090</name>
</gene>
<dbReference type="Proteomes" id="UP001596494">
    <property type="component" value="Unassembled WGS sequence"/>
</dbReference>
<comment type="caution">
    <text evidence="2">The sequence shown here is derived from an EMBL/GenBank/DDBJ whole genome shotgun (WGS) entry which is preliminary data.</text>
</comment>
<dbReference type="RefSeq" id="WP_390216816.1">
    <property type="nucleotide sequence ID" value="NZ_JBHTBY010000017.1"/>
</dbReference>
<feature type="compositionally biased region" description="Polar residues" evidence="1">
    <location>
        <begin position="57"/>
        <end position="67"/>
    </location>
</feature>
<evidence type="ECO:0000313" key="2">
    <source>
        <dbReference type="EMBL" id="MFC7322582.1"/>
    </source>
</evidence>
<name>A0ABW2K8W7_9BACI</name>
<organism evidence="2 3">
    <name type="scientific">Halobacillus campisalis</name>
    <dbReference type="NCBI Taxonomy" id="435909"/>
    <lineage>
        <taxon>Bacteria</taxon>
        <taxon>Bacillati</taxon>
        <taxon>Bacillota</taxon>
        <taxon>Bacilli</taxon>
        <taxon>Bacillales</taxon>
        <taxon>Bacillaceae</taxon>
        <taxon>Halobacillus</taxon>
    </lineage>
</organism>
<sequence>MEASVNVRLEAPFCLPREQVVTGECTPLIPPFQCPVTFPAESTIGTDEPASRDELSKSQVESFCINN</sequence>
<dbReference type="EMBL" id="JBHTBY010000017">
    <property type="protein sequence ID" value="MFC7322582.1"/>
    <property type="molecule type" value="Genomic_DNA"/>
</dbReference>
<protein>
    <submittedName>
        <fullName evidence="2">Uncharacterized protein</fullName>
    </submittedName>
</protein>
<feature type="region of interest" description="Disordered" evidence="1">
    <location>
        <begin position="43"/>
        <end position="67"/>
    </location>
</feature>
<keyword evidence="3" id="KW-1185">Reference proteome</keyword>
<reference evidence="3" key="1">
    <citation type="journal article" date="2019" name="Int. J. Syst. Evol. Microbiol.">
        <title>The Global Catalogue of Microorganisms (GCM) 10K type strain sequencing project: providing services to taxonomists for standard genome sequencing and annotation.</title>
        <authorList>
            <consortium name="The Broad Institute Genomics Platform"/>
            <consortium name="The Broad Institute Genome Sequencing Center for Infectious Disease"/>
            <person name="Wu L."/>
            <person name="Ma J."/>
        </authorList>
    </citation>
    <scope>NUCLEOTIDE SEQUENCE [LARGE SCALE GENOMIC DNA]</scope>
    <source>
        <strain evidence="3">CCUG 73951</strain>
    </source>
</reference>